<organism evidence="1 2">
    <name type="scientific">Streptomyces mirabilis</name>
    <dbReference type="NCBI Taxonomy" id="68239"/>
    <lineage>
        <taxon>Bacteria</taxon>
        <taxon>Bacillati</taxon>
        <taxon>Actinomycetota</taxon>
        <taxon>Actinomycetes</taxon>
        <taxon>Kitasatosporales</taxon>
        <taxon>Streptomycetaceae</taxon>
        <taxon>Streptomyces</taxon>
    </lineage>
</organism>
<accession>A0A1I2QGQ7</accession>
<reference evidence="1 2" key="1">
    <citation type="submission" date="2016-10" db="EMBL/GenBank/DDBJ databases">
        <authorList>
            <person name="de Groot N.N."/>
        </authorList>
    </citation>
    <scope>NUCLEOTIDE SEQUENCE [LARGE SCALE GENOMIC DNA]</scope>
    <source>
        <strain evidence="1 2">OK461</strain>
    </source>
</reference>
<name>A0A1I2QGQ7_9ACTN</name>
<dbReference type="Proteomes" id="UP000181942">
    <property type="component" value="Unassembled WGS sequence"/>
</dbReference>
<gene>
    <name evidence="1" type="ORF">SAMN02787118_1182</name>
</gene>
<sequence>MPNTKTFGEVYVSPLYLAGPTSAFTGGPALTPLLDRGFAMHSDDAAIMWNQVCQGSPRDSDA</sequence>
<dbReference type="AlphaFoldDB" id="A0A1I2QGQ7"/>
<evidence type="ECO:0000313" key="1">
    <source>
        <dbReference type="EMBL" id="SFG26529.1"/>
    </source>
</evidence>
<evidence type="ECO:0000313" key="2">
    <source>
        <dbReference type="Proteomes" id="UP000181942"/>
    </source>
</evidence>
<protein>
    <submittedName>
        <fullName evidence="1">Uncharacterized protein</fullName>
    </submittedName>
</protein>
<proteinExistence type="predicted"/>
<dbReference type="EMBL" id="FONR01000018">
    <property type="protein sequence ID" value="SFG26529.1"/>
    <property type="molecule type" value="Genomic_DNA"/>
</dbReference>